<gene>
    <name evidence="1" type="ORF">M989_04434</name>
</gene>
<keyword evidence="2" id="KW-1185">Reference proteome</keyword>
<reference evidence="1 2" key="1">
    <citation type="submission" date="2016-04" db="EMBL/GenBank/DDBJ databases">
        <title>ATOL: Assembling a taxonomically balanced genome-scale reconstruction of the evolutionary history of the Enterobacteriaceae.</title>
        <authorList>
            <person name="Plunkett G.III."/>
            <person name="Neeno-Eckwall E.C."/>
            <person name="Glasner J.D."/>
            <person name="Perna N.T."/>
        </authorList>
    </citation>
    <scope>NUCLEOTIDE SEQUENCE [LARGE SCALE GENOMIC DNA]</scope>
    <source>
        <strain evidence="1 2">ATCC 51603</strain>
    </source>
</reference>
<protein>
    <submittedName>
        <fullName evidence="1">Uncharacterized protein</fullName>
    </submittedName>
</protein>
<dbReference type="Proteomes" id="UP000078386">
    <property type="component" value="Unassembled WGS sequence"/>
</dbReference>
<evidence type="ECO:0000313" key="1">
    <source>
        <dbReference type="EMBL" id="OAT45346.1"/>
    </source>
</evidence>
<sequence>MTLTALASSTPQKLRSLFNIQQAYCAIKTNGVIGYDNRDSAWRGRGGGISSTNALMLMENGENVISLEIGALNWFSDKPLSPEERGHFDPQSACSLELVRFNGQEKQTMSSIKVTISPQGLPEAQTNSSHPITRTKILAEQVIPGHIDPDYFDSTYFPQGMVLYRFTQKVTVSGIPEWAWVKAEPFTGGSEQIQKLRAAYSEMARIINSRDRNRLKAYDKTALEAWSATTGDSEDEILLSQFAKNELEEGQAMILPIKWENYDVRVMNKGRMVQLYNKSDQTYSPLTYKYTDEDGEEILGCYAPVFSLINGEFVPIT</sequence>
<accession>A0A1B7JC00</accession>
<organism evidence="1 2">
    <name type="scientific">Kluyvera georgiana ATCC 51603</name>
    <dbReference type="NCBI Taxonomy" id="1354264"/>
    <lineage>
        <taxon>Bacteria</taxon>
        <taxon>Pseudomonadati</taxon>
        <taxon>Pseudomonadota</taxon>
        <taxon>Gammaproteobacteria</taxon>
        <taxon>Enterobacterales</taxon>
        <taxon>Enterobacteriaceae</taxon>
        <taxon>Kluyvera</taxon>
    </lineage>
</organism>
<name>A0A1B7JC00_9ENTR</name>
<dbReference type="AlphaFoldDB" id="A0A1B7JC00"/>
<dbReference type="EMBL" id="LXEU01000094">
    <property type="protein sequence ID" value="OAT45346.1"/>
    <property type="molecule type" value="Genomic_DNA"/>
</dbReference>
<dbReference type="PATRIC" id="fig|1354264.4.peg.4599"/>
<proteinExistence type="predicted"/>
<comment type="caution">
    <text evidence="1">The sequence shown here is derived from an EMBL/GenBank/DDBJ whole genome shotgun (WGS) entry which is preliminary data.</text>
</comment>
<evidence type="ECO:0000313" key="2">
    <source>
        <dbReference type="Proteomes" id="UP000078386"/>
    </source>
</evidence>